<evidence type="ECO:0000256" key="12">
    <source>
        <dbReference type="PROSITE-ProRule" id="PRU00723"/>
    </source>
</evidence>
<keyword evidence="9 12" id="KW-0862">Zinc</keyword>
<reference evidence="16" key="1">
    <citation type="submission" date="2015-09" db="EMBL/GenBank/DDBJ databases">
        <authorList>
            <person name="Sai Rama Sridatta P."/>
        </authorList>
    </citation>
    <scope>NUCLEOTIDE SEQUENCE [LARGE SCALE GENOMIC DNA]</scope>
</reference>
<dbReference type="GO" id="GO:0002181">
    <property type="term" value="P:cytoplasmic translation"/>
    <property type="evidence" value="ECO:0007669"/>
    <property type="project" value="TreeGrafter"/>
</dbReference>
<evidence type="ECO:0000256" key="1">
    <source>
        <dbReference type="ARBA" id="ARBA00004123"/>
    </source>
</evidence>
<feature type="region of interest" description="Disordered" evidence="13">
    <location>
        <begin position="1"/>
        <end position="20"/>
    </location>
</feature>
<evidence type="ECO:0000256" key="7">
    <source>
        <dbReference type="ARBA" id="ARBA00022737"/>
    </source>
</evidence>
<feature type="domain" description="C3H1-type" evidence="14">
    <location>
        <begin position="99"/>
        <end position="126"/>
    </location>
</feature>
<proteinExistence type="inferred from homology"/>
<dbReference type="Gene3D" id="6.20.400.10">
    <property type="match status" value="1"/>
</dbReference>
<evidence type="ECO:0000256" key="3">
    <source>
        <dbReference type="ARBA" id="ARBA00010043"/>
    </source>
</evidence>
<dbReference type="InterPro" id="IPR032378">
    <property type="entry name" value="ZC3H15/TMA46_C"/>
</dbReference>
<organism evidence="15 16">
    <name type="scientific">Lates calcarifer</name>
    <name type="common">Barramundi</name>
    <name type="synonym">Holocentrus calcarifer</name>
    <dbReference type="NCBI Taxonomy" id="8187"/>
    <lineage>
        <taxon>Eukaryota</taxon>
        <taxon>Metazoa</taxon>
        <taxon>Chordata</taxon>
        <taxon>Craniata</taxon>
        <taxon>Vertebrata</taxon>
        <taxon>Euteleostomi</taxon>
        <taxon>Actinopterygii</taxon>
        <taxon>Neopterygii</taxon>
        <taxon>Teleostei</taxon>
        <taxon>Neoteleostei</taxon>
        <taxon>Acanthomorphata</taxon>
        <taxon>Carangaria</taxon>
        <taxon>Carangaria incertae sedis</taxon>
        <taxon>Centropomidae</taxon>
        <taxon>Lates</taxon>
    </lineage>
</organism>
<evidence type="ECO:0000259" key="14">
    <source>
        <dbReference type="PROSITE" id="PS50103"/>
    </source>
</evidence>
<evidence type="ECO:0000256" key="6">
    <source>
        <dbReference type="ARBA" id="ARBA00022723"/>
    </source>
</evidence>
<dbReference type="GO" id="GO:0005634">
    <property type="term" value="C:nucleus"/>
    <property type="evidence" value="ECO:0007669"/>
    <property type="project" value="UniProtKB-SubCell"/>
</dbReference>
<dbReference type="GO" id="GO:0008270">
    <property type="term" value="F:zinc ion binding"/>
    <property type="evidence" value="ECO:0007669"/>
    <property type="project" value="UniProtKB-KW"/>
</dbReference>
<evidence type="ECO:0000256" key="9">
    <source>
        <dbReference type="ARBA" id="ARBA00022833"/>
    </source>
</evidence>
<dbReference type="Pfam" id="PF16543">
    <property type="entry name" value="DFRP_C"/>
    <property type="match status" value="1"/>
</dbReference>
<evidence type="ECO:0000313" key="15">
    <source>
        <dbReference type="Ensembl" id="ENSLCAP00010004669.1"/>
    </source>
</evidence>
<dbReference type="GO" id="GO:0003729">
    <property type="term" value="F:mRNA binding"/>
    <property type="evidence" value="ECO:0007669"/>
    <property type="project" value="TreeGrafter"/>
</dbReference>
<evidence type="ECO:0000256" key="4">
    <source>
        <dbReference type="ARBA" id="ARBA00015073"/>
    </source>
</evidence>
<keyword evidence="5" id="KW-0963">Cytoplasm</keyword>
<dbReference type="GeneTree" id="ENSGT00390000015818"/>
<dbReference type="Gene3D" id="4.10.1000.10">
    <property type="entry name" value="Zinc finger, CCCH-type"/>
    <property type="match status" value="1"/>
</dbReference>
<dbReference type="InterPro" id="IPR036855">
    <property type="entry name" value="Znf_CCCH_sf"/>
</dbReference>
<dbReference type="PANTHER" id="PTHR12681">
    <property type="entry name" value="ZINC FINGER-CONTAINING PROTEIN P48ZNF"/>
    <property type="match status" value="1"/>
</dbReference>
<keyword evidence="11" id="KW-0539">Nucleus</keyword>
<evidence type="ECO:0000313" key="16">
    <source>
        <dbReference type="Proteomes" id="UP000314980"/>
    </source>
</evidence>
<keyword evidence="16" id="KW-1185">Reference proteome</keyword>
<dbReference type="PANTHER" id="PTHR12681:SF0">
    <property type="entry name" value="ZINC FINGER CCCH DOMAIN-CONTAINING PROTEIN 15"/>
    <property type="match status" value="1"/>
</dbReference>
<feature type="domain" description="C3H1-type" evidence="14">
    <location>
        <begin position="174"/>
        <end position="212"/>
    </location>
</feature>
<dbReference type="SMART" id="SM00356">
    <property type="entry name" value="ZnF_C3H1"/>
    <property type="match status" value="2"/>
</dbReference>
<dbReference type="FunFam" id="4.10.1000.10:FF:000050">
    <property type="entry name" value="AGAP008634-PA"/>
    <property type="match status" value="1"/>
</dbReference>
<accession>A0A4W6C214</accession>
<dbReference type="Pfam" id="PF00642">
    <property type="entry name" value="zf-CCCH"/>
    <property type="match status" value="1"/>
</dbReference>
<dbReference type="Proteomes" id="UP000314980">
    <property type="component" value="Unassembled WGS sequence"/>
</dbReference>
<comment type="subcellular location">
    <subcellularLocation>
        <location evidence="2">Cytoplasm</location>
    </subcellularLocation>
    <subcellularLocation>
        <location evidence="1">Nucleus</location>
    </subcellularLocation>
</comment>
<feature type="zinc finger region" description="C3H1-type" evidence="12">
    <location>
        <begin position="99"/>
        <end position="126"/>
    </location>
</feature>
<comment type="similarity">
    <text evidence="3">Belongs to the ZC3H15/TMA46 family.</text>
</comment>
<dbReference type="InterPro" id="IPR000571">
    <property type="entry name" value="Znf_CCCH"/>
</dbReference>
<dbReference type="SUPFAM" id="SSF90229">
    <property type="entry name" value="CCCH zinc finger"/>
    <property type="match status" value="1"/>
</dbReference>
<keyword evidence="10" id="KW-0175">Coiled coil</keyword>
<sequence length="361" mass="42441">MPPKKPAQAAGNKKTQEKKKEKIIEDKTFGLKNKKGAKQQKYIKNVTQQVKYGQQSARQIAQAEAEKTTKRADKKKELDELNELFKPVVAAQKVSKGVDPKSVLCAFFKQGQCTKGDKCKFSHDLSMERKCEKRSVYVDERDEDLEKDTMENWDEKKLEEVVNKKHGEAEKKKAKTQIVCKYFLEAIENNKYGWFWVCPAGGDSCMYRHALPPGFVLKKDKKKEEKEEEISLEELIENERAALGPNVTRITLETFLAWKKRKRQEKVGTCSTFYLHHLTHLSLQRHRCLIIRPLHFPVEMISSHNQDIVINIPRLNYKTEESYVVTCEKQKKCNRLLLINRWTKRGRRWRRRRLILRLENH</sequence>
<feature type="zinc finger region" description="C3H1-type" evidence="12">
    <location>
        <begin position="174"/>
        <end position="212"/>
    </location>
</feature>
<dbReference type="PROSITE" id="PS50103">
    <property type="entry name" value="ZF_C3H1"/>
    <property type="match status" value="2"/>
</dbReference>
<evidence type="ECO:0000256" key="13">
    <source>
        <dbReference type="SAM" id="MobiDB-lite"/>
    </source>
</evidence>
<dbReference type="AlphaFoldDB" id="A0A4W6C214"/>
<evidence type="ECO:0000256" key="5">
    <source>
        <dbReference type="ARBA" id="ARBA00022490"/>
    </source>
</evidence>
<evidence type="ECO:0000256" key="11">
    <source>
        <dbReference type="ARBA" id="ARBA00023242"/>
    </source>
</evidence>
<protein>
    <recommendedName>
        <fullName evidence="4">Zinc finger CCCH domain-containing protein 15</fullName>
    </recommendedName>
</protein>
<dbReference type="GO" id="GO:0005829">
    <property type="term" value="C:cytosol"/>
    <property type="evidence" value="ECO:0007669"/>
    <property type="project" value="TreeGrafter"/>
</dbReference>
<name>A0A4W6C214_LATCA</name>
<keyword evidence="6 12" id="KW-0479">Metal-binding</keyword>
<evidence type="ECO:0000256" key="10">
    <source>
        <dbReference type="ARBA" id="ARBA00023054"/>
    </source>
</evidence>
<keyword evidence="7" id="KW-0677">Repeat</keyword>
<reference evidence="15" key="2">
    <citation type="submission" date="2025-08" db="UniProtKB">
        <authorList>
            <consortium name="Ensembl"/>
        </authorList>
    </citation>
    <scope>IDENTIFICATION</scope>
</reference>
<evidence type="ECO:0000256" key="2">
    <source>
        <dbReference type="ARBA" id="ARBA00004496"/>
    </source>
</evidence>
<gene>
    <name evidence="15" type="primary">ZC3H15</name>
    <name evidence="15" type="synonym">zc3h15</name>
</gene>
<reference evidence="15" key="3">
    <citation type="submission" date="2025-09" db="UniProtKB">
        <authorList>
            <consortium name="Ensembl"/>
        </authorList>
    </citation>
    <scope>IDENTIFICATION</scope>
</reference>
<keyword evidence="8 12" id="KW-0863">Zinc-finger</keyword>
<dbReference type="Ensembl" id="ENSLCAT00010004792.1">
    <property type="protein sequence ID" value="ENSLCAP00010004669.1"/>
    <property type="gene ID" value="ENSLCAG00010002385.1"/>
</dbReference>
<evidence type="ECO:0000256" key="8">
    <source>
        <dbReference type="ARBA" id="ARBA00022771"/>
    </source>
</evidence>